<comment type="caution">
    <text evidence="5">The sequence shown here is derived from an EMBL/GenBank/DDBJ whole genome shotgun (WGS) entry which is preliminary data.</text>
</comment>
<organism evidence="5 6">
    <name type="scientific">Actinoallomurus oryzae</name>
    <dbReference type="NCBI Taxonomy" id="502180"/>
    <lineage>
        <taxon>Bacteria</taxon>
        <taxon>Bacillati</taxon>
        <taxon>Actinomycetota</taxon>
        <taxon>Actinomycetes</taxon>
        <taxon>Streptosporangiales</taxon>
        <taxon>Thermomonosporaceae</taxon>
        <taxon>Actinoallomurus</taxon>
    </lineage>
</organism>
<evidence type="ECO:0000313" key="5">
    <source>
        <dbReference type="EMBL" id="GAA4487925.1"/>
    </source>
</evidence>
<evidence type="ECO:0000256" key="2">
    <source>
        <dbReference type="ARBA" id="ARBA00023315"/>
    </source>
</evidence>
<dbReference type="PANTHER" id="PTHR43877:SF2">
    <property type="entry name" value="AMINOALKYLPHOSPHONATE N-ACETYLTRANSFERASE-RELATED"/>
    <property type="match status" value="1"/>
</dbReference>
<reference evidence="6" key="1">
    <citation type="journal article" date="2019" name="Int. J. Syst. Evol. Microbiol.">
        <title>The Global Catalogue of Microorganisms (GCM) 10K type strain sequencing project: providing services to taxonomists for standard genome sequencing and annotation.</title>
        <authorList>
            <consortium name="The Broad Institute Genomics Platform"/>
            <consortium name="The Broad Institute Genome Sequencing Center for Infectious Disease"/>
            <person name="Wu L."/>
            <person name="Ma J."/>
        </authorList>
    </citation>
    <scope>NUCLEOTIDE SEQUENCE [LARGE SCALE GENOMIC DNA]</scope>
    <source>
        <strain evidence="6">JCM 17933</strain>
    </source>
</reference>
<keyword evidence="6" id="KW-1185">Reference proteome</keyword>
<evidence type="ECO:0000256" key="1">
    <source>
        <dbReference type="ARBA" id="ARBA00022679"/>
    </source>
</evidence>
<dbReference type="Gene3D" id="3.40.630.30">
    <property type="match status" value="1"/>
</dbReference>
<dbReference type="SUPFAM" id="SSF55729">
    <property type="entry name" value="Acyl-CoA N-acyltransferases (Nat)"/>
    <property type="match status" value="1"/>
</dbReference>
<dbReference type="PROSITE" id="PS51186">
    <property type="entry name" value="GNAT"/>
    <property type="match status" value="1"/>
</dbReference>
<evidence type="ECO:0000313" key="6">
    <source>
        <dbReference type="Proteomes" id="UP001500503"/>
    </source>
</evidence>
<protein>
    <recommendedName>
        <fullName evidence="4">N-acetyltransferase domain-containing protein</fullName>
    </recommendedName>
</protein>
<accession>A0ABP8PIE3</accession>
<evidence type="ECO:0000259" key="4">
    <source>
        <dbReference type="PROSITE" id="PS51186"/>
    </source>
</evidence>
<proteinExistence type="predicted"/>
<evidence type="ECO:0000256" key="3">
    <source>
        <dbReference type="SAM" id="MobiDB-lite"/>
    </source>
</evidence>
<keyword evidence="2" id="KW-0012">Acyltransferase</keyword>
<feature type="compositionally biased region" description="Low complexity" evidence="3">
    <location>
        <begin position="1"/>
        <end position="12"/>
    </location>
</feature>
<sequence>MPPAAAASRASSFTPRPYPGSAPASRRFRGTIGIRTREATIAARPEIRPLAPAAAGDDATVTTLTDLVNEVYAESEKGLWADGAVRTTTRELAGLVRAGEIAVARVDGRIAGCVRVHRIDAGTSEFGLLAADPRHRGVGVGRELVRFAERHAREQGDGRMRLELLMPRDRSHPAKEFLAAWYDRLGYAVVRAGTMEDSHPHLARLLATPCDVLIYEKDLRA</sequence>
<dbReference type="RefSeq" id="WP_425550884.1">
    <property type="nucleotide sequence ID" value="NZ_BAABHF010000012.1"/>
</dbReference>
<dbReference type="CDD" id="cd04301">
    <property type="entry name" value="NAT_SF"/>
    <property type="match status" value="1"/>
</dbReference>
<dbReference type="InterPro" id="IPR016181">
    <property type="entry name" value="Acyl_CoA_acyltransferase"/>
</dbReference>
<feature type="domain" description="N-acetyltransferase" evidence="4">
    <location>
        <begin position="45"/>
        <end position="211"/>
    </location>
</feature>
<dbReference type="Proteomes" id="UP001500503">
    <property type="component" value="Unassembled WGS sequence"/>
</dbReference>
<name>A0ABP8PIE3_9ACTN</name>
<dbReference type="Pfam" id="PF00583">
    <property type="entry name" value="Acetyltransf_1"/>
    <property type="match status" value="1"/>
</dbReference>
<gene>
    <name evidence="5" type="ORF">GCM10023191_016600</name>
</gene>
<feature type="region of interest" description="Disordered" evidence="3">
    <location>
        <begin position="1"/>
        <end position="26"/>
    </location>
</feature>
<keyword evidence="1" id="KW-0808">Transferase</keyword>
<dbReference type="InterPro" id="IPR050832">
    <property type="entry name" value="Bact_Acetyltransf"/>
</dbReference>
<dbReference type="EMBL" id="BAABHF010000012">
    <property type="protein sequence ID" value="GAA4487925.1"/>
    <property type="molecule type" value="Genomic_DNA"/>
</dbReference>
<dbReference type="InterPro" id="IPR000182">
    <property type="entry name" value="GNAT_dom"/>
</dbReference>
<dbReference type="PANTHER" id="PTHR43877">
    <property type="entry name" value="AMINOALKYLPHOSPHONATE N-ACETYLTRANSFERASE-RELATED-RELATED"/>
    <property type="match status" value="1"/>
</dbReference>